<gene>
    <name evidence="3" type="ORF">IIU_05772</name>
</gene>
<dbReference type="CDD" id="cd00093">
    <property type="entry name" value="HTH_XRE"/>
    <property type="match status" value="1"/>
</dbReference>
<evidence type="ECO:0000259" key="2">
    <source>
        <dbReference type="PROSITE" id="PS50943"/>
    </source>
</evidence>
<dbReference type="InterPro" id="IPR001387">
    <property type="entry name" value="Cro/C1-type_HTH"/>
</dbReference>
<keyword evidence="1" id="KW-0238">DNA-binding</keyword>
<proteinExistence type="predicted"/>
<dbReference type="PANTHER" id="PTHR46558:SF13">
    <property type="entry name" value="HTH-TYPE TRANSCRIPTIONAL REGULATOR IMMR"/>
    <property type="match status" value="1"/>
</dbReference>
<dbReference type="SUPFAM" id="SSF47413">
    <property type="entry name" value="lambda repressor-like DNA-binding domains"/>
    <property type="match status" value="1"/>
</dbReference>
<protein>
    <recommendedName>
        <fullName evidence="2">HTH cro/C1-type domain-containing protein</fullName>
    </recommendedName>
</protein>
<name>A0A9W5PLH3_BACCE</name>
<dbReference type="InterPro" id="IPR010982">
    <property type="entry name" value="Lambda_DNA-bd_dom_sf"/>
</dbReference>
<dbReference type="AlphaFoldDB" id="A0A9W5PLH3"/>
<dbReference type="GO" id="GO:0003677">
    <property type="term" value="F:DNA binding"/>
    <property type="evidence" value="ECO:0007669"/>
    <property type="project" value="UniProtKB-KW"/>
</dbReference>
<dbReference type="Proteomes" id="UP000014018">
    <property type="component" value="Unassembled WGS sequence"/>
</dbReference>
<evidence type="ECO:0000313" key="3">
    <source>
        <dbReference type="EMBL" id="EOO28654.1"/>
    </source>
</evidence>
<dbReference type="PROSITE" id="PS50943">
    <property type="entry name" value="HTH_CROC1"/>
    <property type="match status" value="1"/>
</dbReference>
<dbReference type="Gene3D" id="1.10.260.40">
    <property type="entry name" value="lambda repressor-like DNA-binding domains"/>
    <property type="match status" value="1"/>
</dbReference>
<comment type="caution">
    <text evidence="3">The sequence shown here is derived from an EMBL/GenBank/DDBJ whole genome shotgun (WGS) entry which is preliminary data.</text>
</comment>
<dbReference type="EMBL" id="AHFB01000096">
    <property type="protein sequence ID" value="EOO28654.1"/>
    <property type="molecule type" value="Genomic_DNA"/>
</dbReference>
<feature type="domain" description="HTH cro/C1-type" evidence="2">
    <location>
        <begin position="8"/>
        <end position="62"/>
    </location>
</feature>
<dbReference type="PANTHER" id="PTHR46558">
    <property type="entry name" value="TRACRIPTIONAL REGULATORY PROTEIN-RELATED-RELATED"/>
    <property type="match status" value="1"/>
</dbReference>
<sequence>MNSIGKKIKQLRKEQKMTQAILAEKLNVTEQAISMYERDVRKPSFAYLTKIAEIFNVPVSFFANDKLNTREKSNIDGFFYNLESLDKGDLRKVQTYINLLKKHADERKKMLNDNN</sequence>
<accession>A0A9W5PLH3</accession>
<reference evidence="3 4" key="1">
    <citation type="submission" date="2012-12" db="EMBL/GenBank/DDBJ databases">
        <title>The Genome Sequence of Bacillus cereus VD133.</title>
        <authorList>
            <consortium name="The Broad Institute Genome Sequencing Platform"/>
            <consortium name="The Broad Institute Genome Sequencing Center for Infectious Disease"/>
            <person name="Feldgarden M."/>
            <person name="Van der Auwera G.A."/>
            <person name="Mahillon J."/>
            <person name="Duprez V."/>
            <person name="Timmery S."/>
            <person name="Mattelet C."/>
            <person name="Dierick K."/>
            <person name="Sun M."/>
            <person name="Yu Z."/>
            <person name="Zhu L."/>
            <person name="Hu X."/>
            <person name="Shank E.B."/>
            <person name="Swiecicka I."/>
            <person name="Hansen B.M."/>
            <person name="Andrup L."/>
            <person name="Walker B."/>
            <person name="Young S.K."/>
            <person name="Zeng Q."/>
            <person name="Gargeya S."/>
            <person name="Fitzgerald M."/>
            <person name="Haas B."/>
            <person name="Abouelleil A."/>
            <person name="Alvarado L."/>
            <person name="Arachchi H.M."/>
            <person name="Berlin A.M."/>
            <person name="Chapman S.B."/>
            <person name="Dewar J."/>
            <person name="Goldberg J."/>
            <person name="Griggs A."/>
            <person name="Gujja S."/>
            <person name="Hansen M."/>
            <person name="Howarth C."/>
            <person name="Imamovic A."/>
            <person name="Larimer J."/>
            <person name="McCowan C."/>
            <person name="Murphy C."/>
            <person name="Neiman D."/>
            <person name="Pearson M."/>
            <person name="Priest M."/>
            <person name="Roberts A."/>
            <person name="Saif S."/>
            <person name="Shea T."/>
            <person name="Sisk P."/>
            <person name="Sykes S."/>
            <person name="Wortman J."/>
            <person name="Nusbaum C."/>
            <person name="Birren B."/>
        </authorList>
    </citation>
    <scope>NUCLEOTIDE SEQUENCE [LARGE SCALE GENOMIC DNA]</scope>
    <source>
        <strain evidence="3 4">VD133</strain>
    </source>
</reference>
<dbReference type="Pfam" id="PF01381">
    <property type="entry name" value="HTH_3"/>
    <property type="match status" value="1"/>
</dbReference>
<evidence type="ECO:0000313" key="4">
    <source>
        <dbReference type="Proteomes" id="UP000014018"/>
    </source>
</evidence>
<evidence type="ECO:0000256" key="1">
    <source>
        <dbReference type="ARBA" id="ARBA00023125"/>
    </source>
</evidence>
<dbReference type="SMART" id="SM00530">
    <property type="entry name" value="HTH_XRE"/>
    <property type="match status" value="1"/>
</dbReference>
<dbReference type="RefSeq" id="WP_016111785.1">
    <property type="nucleotide sequence ID" value="NZ_KB976192.1"/>
</dbReference>
<organism evidence="3 4">
    <name type="scientific">Bacillus cereus VD133</name>
    <dbReference type="NCBI Taxonomy" id="1053233"/>
    <lineage>
        <taxon>Bacteria</taxon>
        <taxon>Bacillati</taxon>
        <taxon>Bacillota</taxon>
        <taxon>Bacilli</taxon>
        <taxon>Bacillales</taxon>
        <taxon>Bacillaceae</taxon>
        <taxon>Bacillus</taxon>
        <taxon>Bacillus cereus group</taxon>
    </lineage>
</organism>